<keyword evidence="5" id="KW-0201">Cytochrome c-type biogenesis</keyword>
<keyword evidence="3 7" id="KW-0479">Metal-binding</keyword>
<evidence type="ECO:0000313" key="9">
    <source>
        <dbReference type="EMBL" id="MFC4729927.1"/>
    </source>
</evidence>
<evidence type="ECO:0000256" key="4">
    <source>
        <dbReference type="ARBA" id="ARBA00022729"/>
    </source>
</evidence>
<dbReference type="InterPro" id="IPR051263">
    <property type="entry name" value="C-type_cytochrome_biogenesis"/>
</dbReference>
<reference evidence="10" key="1">
    <citation type="journal article" date="2019" name="Int. J. Syst. Evol. Microbiol.">
        <title>The Global Catalogue of Microorganisms (GCM) 10K type strain sequencing project: providing services to taxonomists for standard genome sequencing and annotation.</title>
        <authorList>
            <consortium name="The Broad Institute Genomics Platform"/>
            <consortium name="The Broad Institute Genome Sequencing Center for Infectious Disease"/>
            <person name="Wu L."/>
            <person name="Ma J."/>
        </authorList>
    </citation>
    <scope>NUCLEOTIDE SEQUENCE [LARGE SCALE GENOMIC DNA]</scope>
    <source>
        <strain evidence="10">CGMCC 1.13574</strain>
    </source>
</reference>
<evidence type="ECO:0000259" key="8">
    <source>
        <dbReference type="Pfam" id="PF03918"/>
    </source>
</evidence>
<proteinExistence type="inferred from homology"/>
<evidence type="ECO:0000256" key="1">
    <source>
        <dbReference type="ARBA" id="ARBA00010342"/>
    </source>
</evidence>
<evidence type="ECO:0000256" key="7">
    <source>
        <dbReference type="RuleBase" id="RU364112"/>
    </source>
</evidence>
<feature type="signal peptide" evidence="7">
    <location>
        <begin position="1"/>
        <end position="29"/>
    </location>
</feature>
<keyword evidence="4 7" id="KW-0732">Signal</keyword>
<dbReference type="RefSeq" id="WP_377006220.1">
    <property type="nucleotide sequence ID" value="NZ_JBHSGG010000071.1"/>
</dbReference>
<dbReference type="Pfam" id="PF03918">
    <property type="entry name" value="CcmH"/>
    <property type="match status" value="1"/>
</dbReference>
<evidence type="ECO:0000256" key="2">
    <source>
        <dbReference type="ARBA" id="ARBA00022617"/>
    </source>
</evidence>
<comment type="caution">
    <text evidence="9">The sequence shown here is derived from an EMBL/GenBank/DDBJ whole genome shotgun (WGS) entry which is preliminary data.</text>
</comment>
<dbReference type="InterPro" id="IPR005616">
    <property type="entry name" value="CcmH/CycL/Ccl2/NrfF_N"/>
</dbReference>
<keyword evidence="7" id="KW-1133">Transmembrane helix</keyword>
<dbReference type="Proteomes" id="UP001595892">
    <property type="component" value="Unassembled WGS sequence"/>
</dbReference>
<dbReference type="CDD" id="cd16378">
    <property type="entry name" value="CcmH_N"/>
    <property type="match status" value="1"/>
</dbReference>
<dbReference type="EMBL" id="JBHSGG010000071">
    <property type="protein sequence ID" value="MFC4729927.1"/>
    <property type="molecule type" value="Genomic_DNA"/>
</dbReference>
<organism evidence="9 10">
    <name type="scientific">Coralloluteibacterium thermophilum</name>
    <dbReference type="NCBI Taxonomy" id="2707049"/>
    <lineage>
        <taxon>Bacteria</taxon>
        <taxon>Pseudomonadati</taxon>
        <taxon>Pseudomonadota</taxon>
        <taxon>Gammaproteobacteria</taxon>
        <taxon>Lysobacterales</taxon>
        <taxon>Lysobacteraceae</taxon>
        <taxon>Coralloluteibacterium</taxon>
    </lineage>
</organism>
<comment type="function">
    <text evidence="7">Possible subunit of a heme lyase.</text>
</comment>
<name>A0ABV9NNH9_9GAMM</name>
<feature type="transmembrane region" description="Helical" evidence="7">
    <location>
        <begin position="112"/>
        <end position="133"/>
    </location>
</feature>
<comment type="similarity">
    <text evidence="1 7">Belongs to the CcmH/CycL/Ccl2/NrfF family.</text>
</comment>
<evidence type="ECO:0000313" key="10">
    <source>
        <dbReference type="Proteomes" id="UP001595892"/>
    </source>
</evidence>
<dbReference type="InterPro" id="IPR038297">
    <property type="entry name" value="CcmH/CycL/NrfF/Ccl2_sf"/>
</dbReference>
<protein>
    <recommendedName>
        <fullName evidence="7">Cytochrome c-type biogenesis protein</fullName>
    </recommendedName>
</protein>
<evidence type="ECO:0000256" key="5">
    <source>
        <dbReference type="ARBA" id="ARBA00022748"/>
    </source>
</evidence>
<keyword evidence="10" id="KW-1185">Reference proteome</keyword>
<feature type="domain" description="CcmH/CycL/Ccl2/NrfF N-terminal" evidence="8">
    <location>
        <begin position="17"/>
        <end position="144"/>
    </location>
</feature>
<gene>
    <name evidence="9" type="ORF">ACFO3Q_17325</name>
</gene>
<evidence type="ECO:0000256" key="3">
    <source>
        <dbReference type="ARBA" id="ARBA00022723"/>
    </source>
</evidence>
<feature type="chain" id="PRO_5044969365" description="Cytochrome c-type biogenesis protein" evidence="7">
    <location>
        <begin position="30"/>
        <end position="154"/>
    </location>
</feature>
<evidence type="ECO:0000256" key="6">
    <source>
        <dbReference type="ARBA" id="ARBA00023004"/>
    </source>
</evidence>
<keyword evidence="6 7" id="KW-0408">Iron</keyword>
<keyword evidence="7" id="KW-0472">Membrane</keyword>
<keyword evidence="2 7" id="KW-0349">Heme</keyword>
<sequence length="154" mass="17041">MTGRCRAALGALLRPLLIVALLAAGTASALEPMDFSSPQEEARFRALVAELRCVMCQNQSLSDSNAPIARDLRAEVLDLMRQGMSDAEIKDYLVERYTEFVLYRPPMRAGTWLLWFGPLLVLGIGTVVVVAIVRRRGRAAPPPADDARNDTQEW</sequence>
<dbReference type="PANTHER" id="PTHR47870">
    <property type="entry name" value="CYTOCHROME C-TYPE BIOGENESIS PROTEIN CCMH"/>
    <property type="match status" value="1"/>
</dbReference>
<dbReference type="PANTHER" id="PTHR47870:SF1">
    <property type="entry name" value="CYTOCHROME C-TYPE BIOGENESIS PROTEIN CCMH"/>
    <property type="match status" value="1"/>
</dbReference>
<keyword evidence="7" id="KW-0812">Transmembrane</keyword>
<dbReference type="Gene3D" id="1.10.8.640">
    <property type="entry name" value="Cytochrome C biogenesis protein"/>
    <property type="match status" value="1"/>
</dbReference>
<accession>A0ABV9NNH9</accession>